<keyword evidence="1" id="KW-1133">Transmembrane helix</keyword>
<keyword evidence="3" id="KW-1185">Reference proteome</keyword>
<evidence type="ECO:0000313" key="2">
    <source>
        <dbReference type="EMBL" id="QQD23408.1"/>
    </source>
</evidence>
<dbReference type="RefSeq" id="WP_228345932.1">
    <property type="nucleotide sequence ID" value="NZ_CP046056.1"/>
</dbReference>
<reference evidence="2 3" key="1">
    <citation type="submission" date="2019-11" db="EMBL/GenBank/DDBJ databases">
        <title>Venatorbacter sp. nov. a predator of Campylobacter and other Gram-negative bacteria.</title>
        <authorList>
            <person name="Saeedi A."/>
            <person name="Cummings N.J."/>
            <person name="Connerton I.F."/>
            <person name="Connerton P.L."/>
        </authorList>
    </citation>
    <scope>NUCLEOTIDE SEQUENCE [LARGE SCALE GENOMIC DNA]</scope>
    <source>
        <strain evidence="2">XL5</strain>
    </source>
</reference>
<organism evidence="2 3">
    <name type="scientific">Venatoribacter cucullus</name>
    <dbReference type="NCBI Taxonomy" id="2661630"/>
    <lineage>
        <taxon>Bacteria</taxon>
        <taxon>Pseudomonadati</taxon>
        <taxon>Pseudomonadota</taxon>
        <taxon>Gammaproteobacteria</taxon>
        <taxon>Oceanospirillales</taxon>
        <taxon>Oceanospirillaceae</taxon>
        <taxon>Venatoribacter</taxon>
    </lineage>
</organism>
<dbReference type="InterPro" id="IPR012902">
    <property type="entry name" value="N_methyl_site"/>
</dbReference>
<gene>
    <name evidence="2" type="ORF">GJQ55_02440</name>
</gene>
<sequence>MKRLSRQSGMTLIELMLASVLSVIISYFIMNIMITSARTAATSEGQAQAQETGRLVMAWLDEQLSVAGYNSNYQSSESQSPMAVLCQAGAPLPPANNAHCTFDTNDHGSGGDRIAIRRSTGARDGVTPPDRDVQTCAGEALPAAIVNNQEFVIDVYWVQPNTGNASTTDDYELRCATYEENGTRIADSQAIANGVESLHILVGIADADGNPQRFVAPTNVTNWERVVGIRVAILAREFGGSTLTPDARAYGLLDADPITFQDGAARYVQNGTVWFPNTKKL</sequence>
<keyword evidence="1" id="KW-0812">Transmembrane</keyword>
<evidence type="ECO:0000313" key="3">
    <source>
        <dbReference type="Proteomes" id="UP000596074"/>
    </source>
</evidence>
<keyword evidence="1" id="KW-0472">Membrane</keyword>
<feature type="transmembrane region" description="Helical" evidence="1">
    <location>
        <begin position="12"/>
        <end position="34"/>
    </location>
</feature>
<dbReference type="KEGG" id="vcw:GJQ55_02440"/>
<accession>A0A9X7UWM5</accession>
<dbReference type="InterPro" id="IPR032092">
    <property type="entry name" value="PilW"/>
</dbReference>
<dbReference type="NCBIfam" id="TIGR02532">
    <property type="entry name" value="IV_pilin_GFxxxE"/>
    <property type="match status" value="1"/>
</dbReference>
<dbReference type="Proteomes" id="UP000596074">
    <property type="component" value="Chromosome"/>
</dbReference>
<dbReference type="AlphaFoldDB" id="A0A9X7UWM5"/>
<dbReference type="GO" id="GO:0043683">
    <property type="term" value="P:type IV pilus assembly"/>
    <property type="evidence" value="ECO:0007669"/>
    <property type="project" value="InterPro"/>
</dbReference>
<dbReference type="Pfam" id="PF16074">
    <property type="entry name" value="PilW"/>
    <property type="match status" value="1"/>
</dbReference>
<protein>
    <submittedName>
        <fullName evidence="2">Prepilin-type N-terminal cleavage/methylation domain-containing protein</fullName>
    </submittedName>
</protein>
<dbReference type="EMBL" id="CP046056">
    <property type="protein sequence ID" value="QQD23408.1"/>
    <property type="molecule type" value="Genomic_DNA"/>
</dbReference>
<name>A0A9X7UWM5_9GAMM</name>
<proteinExistence type="predicted"/>
<evidence type="ECO:0000256" key="1">
    <source>
        <dbReference type="SAM" id="Phobius"/>
    </source>
</evidence>